<dbReference type="RefSeq" id="WP_016643735.1">
    <property type="nucleotide sequence ID" value="NZ_AOPZ01000316.1"/>
</dbReference>
<gene>
    <name evidence="1" type="ORF">STRAU_5614</name>
</gene>
<evidence type="ECO:0000313" key="2">
    <source>
        <dbReference type="Proteomes" id="UP000014629"/>
    </source>
</evidence>
<accession>S3ZE05</accession>
<proteinExistence type="predicted"/>
<dbReference type="Proteomes" id="UP000014629">
    <property type="component" value="Unassembled WGS sequence"/>
</dbReference>
<evidence type="ECO:0000313" key="1">
    <source>
        <dbReference type="EMBL" id="EPH41378.1"/>
    </source>
</evidence>
<dbReference type="EMBL" id="AOPZ01000316">
    <property type="protein sequence ID" value="EPH41378.1"/>
    <property type="molecule type" value="Genomic_DNA"/>
</dbReference>
<protein>
    <submittedName>
        <fullName evidence="1">Uncharacterized protein</fullName>
    </submittedName>
</protein>
<dbReference type="AlphaFoldDB" id="S3ZE05"/>
<reference evidence="1 2" key="1">
    <citation type="submission" date="2013-02" db="EMBL/GenBank/DDBJ databases">
        <title>Draft Genome Sequence of Streptomyces aurantiacus, Which Produces Setomimycin.</title>
        <authorList>
            <person name="Gruening B.A."/>
            <person name="Praeg A."/>
            <person name="Erxleben A."/>
            <person name="Guenther S."/>
            <person name="Mueller M."/>
        </authorList>
    </citation>
    <scope>NUCLEOTIDE SEQUENCE [LARGE SCALE GENOMIC DNA]</scope>
    <source>
        <strain evidence="1 2">JA 4570</strain>
    </source>
</reference>
<dbReference type="Gene3D" id="3.40.630.30">
    <property type="match status" value="1"/>
</dbReference>
<organism evidence="1 2">
    <name type="scientific">Streptomyces aurantiacus JA 4570</name>
    <dbReference type="NCBI Taxonomy" id="1286094"/>
    <lineage>
        <taxon>Bacteria</taxon>
        <taxon>Bacillati</taxon>
        <taxon>Actinomycetota</taxon>
        <taxon>Actinomycetes</taxon>
        <taxon>Kitasatosporales</taxon>
        <taxon>Streptomycetaceae</taxon>
        <taxon>Streptomyces</taxon>
        <taxon>Streptomyces aurantiacus group</taxon>
    </lineage>
</organism>
<dbReference type="PATRIC" id="fig|1286094.4.peg.5542"/>
<sequence>MAQAGMIEDYTIREHIKKGGRWRDSIVHTILHREWRDQQA</sequence>
<name>S3ZE05_9ACTN</name>
<comment type="caution">
    <text evidence="1">The sequence shown here is derived from an EMBL/GenBank/DDBJ whole genome shotgun (WGS) entry which is preliminary data.</text>
</comment>
<keyword evidence="2" id="KW-1185">Reference proteome</keyword>